<feature type="transmembrane region" description="Helical" evidence="3">
    <location>
        <begin position="82"/>
        <end position="102"/>
    </location>
</feature>
<sequence length="946" mass="104194">MMLSEKLQVNHRHDGSRVKHLLFVLLMLASGFAGISYEVLYGRMLGNLIGDQFVVSAAILITFLLGIGIGSRYAWRLWRSLWLIEAMIGVYGAGFVFGASWLEGLLYATLPVLPAGLAGTVIACIALLLLPAFLIGCSVPLFAGYMSRISEKSEFSGVYGIYNIGAALTAILIEFVLLRWLGIHGAVLVFVGINLFIAAALRFGYPALRSDPPRVKVGSGGFYGWQALIPVSMASAVFQLFMVKLAEMILGPFRESFALVLSIVLLGIAVGSLLVRRFRISFQTVLLLALVGLLLLLAGLVPVTDLYASLYASAAGSYVALVLLKWLCLFVLMGIPCIAFGATIPALLGENSADVSKDSGYLLYLASMGNVAGFLLMVFLLHRYLDYGVQLLVIGACIACSMLLCRQRRLRHVVMSALLLLACGGAWTSMWDEGLLYVSYTSFHAADDLRKARQNTVRVAAYKGYQDVFAINEVNGSPYFFINGYNSIPLNNPSEKVVGSLASIFSADTGQALVLGLGSGATASVVGQMFGHTDVVEINPVVRENLFRMKRWNFDIESNPAVNIVVDDAIHYVRAADKQYDLILNTVTTPLYFSSSKLYTRDFFQVVKQRLKGDGVYVTWLDARVGDRGVDIILNTVADSFRHCALLYIKSSYFLLLCSDQPISAHSLPGLQKGQPVYDNLLAVHGIPAEWLPYQLLTTDALALVADKTLPLNRADYPTLEFEMARLRQRGIPAFKSRLRRQMNLDDIRHVVSAQSPLFPGDLVWHTKTRLGDSSLTRRWRQLSVQAVPDFDVRYADAQGYYATALHDAHATPAALHEFGYLLMREGWYADAIAVFKYVLRQDPEHRYTAFNLGACYEYSGDLPAALRAYEEAGRVEPDDADVPYRIGRVYVKQGRFDDAQASLKHALALMGENGRPDIYRYLAKAYEGVGNARAAAVARRMAEGK</sequence>
<dbReference type="PANTHER" id="PTHR43317:SF1">
    <property type="entry name" value="THERMOSPERMINE SYNTHASE ACAULIS5"/>
    <property type="match status" value="1"/>
</dbReference>
<accession>Q0EXA1</accession>
<reference evidence="4 5" key="1">
    <citation type="submission" date="2006-09" db="EMBL/GenBank/DDBJ databases">
        <authorList>
            <person name="Emerson D."/>
            <person name="Ferriera S."/>
            <person name="Johnson J."/>
            <person name="Kravitz S."/>
            <person name="Halpern A."/>
            <person name="Remington K."/>
            <person name="Beeson K."/>
            <person name="Tran B."/>
            <person name="Rogers Y.-H."/>
            <person name="Friedman R."/>
            <person name="Venter J.C."/>
        </authorList>
    </citation>
    <scope>NUCLEOTIDE SEQUENCE [LARGE SCALE GENOMIC DNA]</scope>
    <source>
        <strain evidence="4 5">PV-1</strain>
    </source>
</reference>
<feature type="transmembrane region" description="Helical" evidence="3">
    <location>
        <begin position="21"/>
        <end position="41"/>
    </location>
</feature>
<dbReference type="eggNOG" id="COG0421">
    <property type="taxonomic scope" value="Bacteria"/>
</dbReference>
<dbReference type="InterPro" id="IPR011990">
    <property type="entry name" value="TPR-like_helical_dom_sf"/>
</dbReference>
<organism evidence="4 5">
    <name type="scientific">Mariprofundus ferrooxydans PV-1</name>
    <dbReference type="NCBI Taxonomy" id="314345"/>
    <lineage>
        <taxon>Bacteria</taxon>
        <taxon>Pseudomonadati</taxon>
        <taxon>Pseudomonadota</taxon>
        <taxon>Candidatius Mariprofundia</taxon>
        <taxon>Mariprofundales</taxon>
        <taxon>Mariprofundaceae</taxon>
        <taxon>Mariprofundus</taxon>
    </lineage>
</organism>
<dbReference type="GO" id="GO:0006596">
    <property type="term" value="P:polyamine biosynthetic process"/>
    <property type="evidence" value="ECO:0007669"/>
    <property type="project" value="UniProtKB-KW"/>
</dbReference>
<gene>
    <name evidence="4" type="ORF">SPV1_08126</name>
</gene>
<dbReference type="SUPFAM" id="SSF48452">
    <property type="entry name" value="TPR-like"/>
    <property type="match status" value="1"/>
</dbReference>
<feature type="transmembrane region" description="Helical" evidence="3">
    <location>
        <begin position="361"/>
        <end position="381"/>
    </location>
</feature>
<dbReference type="InParanoid" id="Q0EXA1"/>
<dbReference type="eggNOG" id="COG0457">
    <property type="taxonomic scope" value="Bacteria"/>
</dbReference>
<feature type="transmembrane region" description="Helical" evidence="3">
    <location>
        <begin position="387"/>
        <end position="405"/>
    </location>
</feature>
<feature type="repeat" description="TPR" evidence="2">
    <location>
        <begin position="813"/>
        <end position="846"/>
    </location>
</feature>
<feature type="repeat" description="TPR" evidence="2">
    <location>
        <begin position="881"/>
        <end position="914"/>
    </location>
</feature>
<feature type="transmembrane region" description="Helical" evidence="3">
    <location>
        <begin position="117"/>
        <end position="145"/>
    </location>
</feature>
<keyword evidence="1" id="KW-0620">Polyamine biosynthesis</keyword>
<comment type="caution">
    <text evidence="4">The sequence shown here is derived from an EMBL/GenBank/DDBJ whole genome shotgun (WGS) entry which is preliminary data.</text>
</comment>
<dbReference type="Gene3D" id="1.25.40.10">
    <property type="entry name" value="Tetratricopeptide repeat domain"/>
    <property type="match status" value="1"/>
</dbReference>
<protein>
    <submittedName>
        <fullName evidence="4">Spermine synthase</fullName>
    </submittedName>
</protein>
<dbReference type="Proteomes" id="UP000005297">
    <property type="component" value="Unassembled WGS sequence"/>
</dbReference>
<keyword evidence="3" id="KW-1133">Transmembrane helix</keyword>
<feature type="transmembrane region" description="Helical" evidence="3">
    <location>
        <begin position="412"/>
        <end position="431"/>
    </location>
</feature>
<feature type="repeat" description="TPR" evidence="2">
    <location>
        <begin position="847"/>
        <end position="880"/>
    </location>
</feature>
<dbReference type="Pfam" id="PF01564">
    <property type="entry name" value="Spermine_synth"/>
    <property type="match status" value="1"/>
</dbReference>
<keyword evidence="3" id="KW-0812">Transmembrane</keyword>
<name>Q0EXA1_9PROT</name>
<dbReference type="Pfam" id="PF14559">
    <property type="entry name" value="TPR_19"/>
    <property type="match status" value="1"/>
</dbReference>
<dbReference type="Gene3D" id="3.40.50.150">
    <property type="entry name" value="Vaccinia Virus protein VP39"/>
    <property type="match status" value="1"/>
</dbReference>
<keyword evidence="2" id="KW-0802">TPR repeat</keyword>
<evidence type="ECO:0000256" key="2">
    <source>
        <dbReference type="PROSITE-ProRule" id="PRU00339"/>
    </source>
</evidence>
<dbReference type="EMBL" id="AATS01000015">
    <property type="protein sequence ID" value="EAU53889.1"/>
    <property type="molecule type" value="Genomic_DNA"/>
</dbReference>
<dbReference type="PANTHER" id="PTHR43317">
    <property type="entry name" value="THERMOSPERMINE SYNTHASE ACAULIS5"/>
    <property type="match status" value="1"/>
</dbReference>
<feature type="transmembrane region" description="Helical" evidence="3">
    <location>
        <begin position="282"/>
        <end position="303"/>
    </location>
</feature>
<evidence type="ECO:0000313" key="5">
    <source>
        <dbReference type="Proteomes" id="UP000005297"/>
    </source>
</evidence>
<dbReference type="InterPro" id="IPR029063">
    <property type="entry name" value="SAM-dependent_MTases_sf"/>
</dbReference>
<feature type="transmembrane region" description="Helical" evidence="3">
    <location>
        <begin position="222"/>
        <end position="242"/>
    </location>
</feature>
<dbReference type="AlphaFoldDB" id="Q0EXA1"/>
<evidence type="ECO:0000256" key="3">
    <source>
        <dbReference type="SAM" id="Phobius"/>
    </source>
</evidence>
<feature type="transmembrane region" description="Helical" evidence="3">
    <location>
        <begin position="53"/>
        <end position="75"/>
    </location>
</feature>
<feature type="transmembrane region" description="Helical" evidence="3">
    <location>
        <begin position="323"/>
        <end position="349"/>
    </location>
</feature>
<keyword evidence="3" id="KW-0472">Membrane</keyword>
<dbReference type="SMART" id="SM00028">
    <property type="entry name" value="TPR"/>
    <property type="match status" value="3"/>
</dbReference>
<feature type="transmembrane region" description="Helical" evidence="3">
    <location>
        <begin position="257"/>
        <end position="275"/>
    </location>
</feature>
<dbReference type="HOGENOM" id="CLU_310750_0_0_0"/>
<dbReference type="PROSITE" id="PS50005">
    <property type="entry name" value="TPR"/>
    <property type="match status" value="3"/>
</dbReference>
<dbReference type="SUPFAM" id="SSF53335">
    <property type="entry name" value="S-adenosyl-L-methionine-dependent methyltransferases"/>
    <property type="match status" value="1"/>
</dbReference>
<dbReference type="CDD" id="cd02440">
    <property type="entry name" value="AdoMet_MTases"/>
    <property type="match status" value="1"/>
</dbReference>
<feature type="transmembrane region" description="Helical" evidence="3">
    <location>
        <begin position="183"/>
        <end position="201"/>
    </location>
</feature>
<evidence type="ECO:0000256" key="1">
    <source>
        <dbReference type="ARBA" id="ARBA00023115"/>
    </source>
</evidence>
<feature type="transmembrane region" description="Helical" evidence="3">
    <location>
        <begin position="157"/>
        <end position="177"/>
    </location>
</feature>
<proteinExistence type="predicted"/>
<evidence type="ECO:0000313" key="4">
    <source>
        <dbReference type="EMBL" id="EAU53889.1"/>
    </source>
</evidence>
<dbReference type="InterPro" id="IPR019734">
    <property type="entry name" value="TPR_rpt"/>
</dbReference>
<keyword evidence="5" id="KW-1185">Reference proteome</keyword>
<dbReference type="RefSeq" id="WP_009849149.1">
    <property type="nucleotide sequence ID" value="NZ_DS022294.1"/>
</dbReference>
<dbReference type="STRING" id="314344.AL013_02930"/>